<reference evidence="3" key="1">
    <citation type="journal article" date="2019" name="Int. J. Syst. Evol. Microbiol.">
        <title>The Global Catalogue of Microorganisms (GCM) 10K type strain sequencing project: providing services to taxonomists for standard genome sequencing and annotation.</title>
        <authorList>
            <consortium name="The Broad Institute Genomics Platform"/>
            <consortium name="The Broad Institute Genome Sequencing Center for Infectious Disease"/>
            <person name="Wu L."/>
            <person name="Ma J."/>
        </authorList>
    </citation>
    <scope>NUCLEOTIDE SEQUENCE [LARGE SCALE GENOMIC DNA]</scope>
    <source>
        <strain evidence="3">JCM 17695</strain>
    </source>
</reference>
<proteinExistence type="predicted"/>
<gene>
    <name evidence="2" type="ORF">ACFQV2_14250</name>
</gene>
<dbReference type="InterPro" id="IPR038332">
    <property type="entry name" value="PPE_sf"/>
</dbReference>
<evidence type="ECO:0000313" key="2">
    <source>
        <dbReference type="EMBL" id="MFC7614512.1"/>
    </source>
</evidence>
<protein>
    <submittedName>
        <fullName evidence="2">WXG100 family type VII secretion target</fullName>
    </submittedName>
</protein>
<feature type="compositionally biased region" description="Polar residues" evidence="1">
    <location>
        <begin position="41"/>
        <end position="53"/>
    </location>
</feature>
<dbReference type="Proteomes" id="UP001596512">
    <property type="component" value="Unassembled WGS sequence"/>
</dbReference>
<organism evidence="2 3">
    <name type="scientific">Actinokineospora soli</name>
    <dbReference type="NCBI Taxonomy" id="1048753"/>
    <lineage>
        <taxon>Bacteria</taxon>
        <taxon>Bacillati</taxon>
        <taxon>Actinomycetota</taxon>
        <taxon>Actinomycetes</taxon>
        <taxon>Pseudonocardiales</taxon>
        <taxon>Pseudonocardiaceae</taxon>
        <taxon>Actinokineospora</taxon>
    </lineage>
</organism>
<comment type="caution">
    <text evidence="2">The sequence shown here is derived from an EMBL/GenBank/DDBJ whole genome shotgun (WGS) entry which is preliminary data.</text>
</comment>
<dbReference type="EMBL" id="JBHTEY010000004">
    <property type="protein sequence ID" value="MFC7614512.1"/>
    <property type="molecule type" value="Genomic_DNA"/>
</dbReference>
<sequence>MTTTAQEIETALLAEVAAIAAAVRDGSWRSGEISSDAPDQLGSTENPMSGLSSSGLDWMTQFVSFLEEPLNELRGNPDPMSSGATGYSDAGTDVSGTADDYRKSTETDTDGWTGDAASGYRQSGSQYADGLSALGEGSSTVAGAISGAAEVVGQVVGIVTGLVAEAIGRIVPIMTQAVAAAPVTFGQSIAAAIPQCVQIAVDYGQRIAGQLAALLSSGENLLKLVEGALAVMDVAKQVLSAISSQGTTGQEVSA</sequence>
<feature type="region of interest" description="Disordered" evidence="1">
    <location>
        <begin position="25"/>
        <end position="53"/>
    </location>
</feature>
<dbReference type="SUPFAM" id="SSF140453">
    <property type="entry name" value="EsxAB dimer-like"/>
    <property type="match status" value="1"/>
</dbReference>
<evidence type="ECO:0000313" key="3">
    <source>
        <dbReference type="Proteomes" id="UP001596512"/>
    </source>
</evidence>
<keyword evidence="3" id="KW-1185">Reference proteome</keyword>
<dbReference type="Gene3D" id="1.20.1260.20">
    <property type="entry name" value="PPE superfamily"/>
    <property type="match status" value="1"/>
</dbReference>
<accession>A0ABW2TL72</accession>
<feature type="region of interest" description="Disordered" evidence="1">
    <location>
        <begin position="71"/>
        <end position="117"/>
    </location>
</feature>
<evidence type="ECO:0000256" key="1">
    <source>
        <dbReference type="SAM" id="MobiDB-lite"/>
    </source>
</evidence>
<dbReference type="InterPro" id="IPR036689">
    <property type="entry name" value="ESAT-6-like_sf"/>
</dbReference>
<name>A0ABW2TL72_9PSEU</name>